<keyword evidence="6 7" id="KW-0066">ATP synthesis</keyword>
<name>A0A1Q8V828_9ACTO</name>
<keyword evidence="3 7" id="KW-0375">Hydrogen ion transport</keyword>
<comment type="similarity">
    <text evidence="7">Belongs to the ATPase delta chain family.</text>
</comment>
<dbReference type="OrthoDB" id="5242917at2"/>
<protein>
    <recommendedName>
        <fullName evidence="7">ATP synthase subunit delta</fullName>
    </recommendedName>
    <alternativeName>
        <fullName evidence="7">ATP synthase F(1) sector subunit delta</fullName>
    </alternativeName>
    <alternativeName>
        <fullName evidence="7">F-type ATPase subunit delta</fullName>
        <shortName evidence="7">F-ATPase subunit delta</shortName>
    </alternativeName>
</protein>
<evidence type="ECO:0000256" key="6">
    <source>
        <dbReference type="ARBA" id="ARBA00023310"/>
    </source>
</evidence>
<evidence type="ECO:0000256" key="5">
    <source>
        <dbReference type="ARBA" id="ARBA00023136"/>
    </source>
</evidence>
<comment type="caution">
    <text evidence="8">The sequence shown here is derived from an EMBL/GenBank/DDBJ whole genome shotgun (WGS) entry which is preliminary data.</text>
</comment>
<sequence>MRTGTSATRETVTQAWSPVLTAAGVEGQELGRQILALAHQVAVHSLPGPLTDPGREAEDKVALARRLFTGTVDERVVDLLSAMVRGRWSKAVDLVSALHDLGIEAILAGAHADGSAEEIEQQLFEVHEQIADDRELREALTPSRRTSTEARTRLAESVFAPHISAPAMSLVSWCVRHHAEGGPLRNLRRVVELAAEMRQRTIVDVVTAIPMTSAQEERLRTILERRLDTRIDLNCEVDSAVIGGARISTRNYVMDRTVRSAVAELRARLAG</sequence>
<comment type="function">
    <text evidence="7">F(1)F(0) ATP synthase produces ATP from ADP in the presence of a proton or sodium gradient. F-type ATPases consist of two structural domains, F(1) containing the extramembraneous catalytic core and F(0) containing the membrane proton channel, linked together by a central stalk and a peripheral stalk. During catalysis, ATP synthesis in the catalytic domain of F(1) is coupled via a rotary mechanism of the central stalk subunits to proton translocation.</text>
</comment>
<accession>A0A1Q8V828</accession>
<dbReference type="AlphaFoldDB" id="A0A1Q8V828"/>
<evidence type="ECO:0000256" key="3">
    <source>
        <dbReference type="ARBA" id="ARBA00022781"/>
    </source>
</evidence>
<reference evidence="8 9" key="1">
    <citation type="submission" date="2016-12" db="EMBL/GenBank/DDBJ databases">
        <title>Genomic Comparison of strains in the 'Actinomyces naeslundii' Group.</title>
        <authorList>
            <person name="Mughal S.R."/>
            <person name="Do T."/>
            <person name="Gilbert S.C."/>
            <person name="Witherden E.A."/>
            <person name="Didelot X."/>
            <person name="Beighton D."/>
        </authorList>
    </citation>
    <scope>NUCLEOTIDE SEQUENCE [LARGE SCALE GENOMIC DNA]</scope>
    <source>
        <strain evidence="8 9">CCUG 33920</strain>
    </source>
</reference>
<dbReference type="GO" id="GO:0046933">
    <property type="term" value="F:proton-transporting ATP synthase activity, rotational mechanism"/>
    <property type="evidence" value="ECO:0007669"/>
    <property type="project" value="UniProtKB-UniRule"/>
</dbReference>
<keyword evidence="5 7" id="KW-0472">Membrane</keyword>
<evidence type="ECO:0000256" key="7">
    <source>
        <dbReference type="HAMAP-Rule" id="MF_01416"/>
    </source>
</evidence>
<keyword evidence="7" id="KW-0139">CF(1)</keyword>
<comment type="subcellular location">
    <subcellularLocation>
        <location evidence="7">Cell membrane</location>
        <topology evidence="7">Peripheral membrane protein</topology>
    </subcellularLocation>
    <subcellularLocation>
        <location evidence="1">Membrane</location>
    </subcellularLocation>
</comment>
<evidence type="ECO:0000313" key="9">
    <source>
        <dbReference type="Proteomes" id="UP000186857"/>
    </source>
</evidence>
<proteinExistence type="inferred from homology"/>
<dbReference type="Pfam" id="PF00213">
    <property type="entry name" value="OSCP"/>
    <property type="match status" value="1"/>
</dbReference>
<dbReference type="RefSeq" id="WP_075376967.1">
    <property type="nucleotide sequence ID" value="NZ_MSKJ01000017.1"/>
</dbReference>
<dbReference type="HAMAP" id="MF_01416">
    <property type="entry name" value="ATP_synth_delta_bact"/>
    <property type="match status" value="1"/>
</dbReference>
<evidence type="ECO:0000256" key="2">
    <source>
        <dbReference type="ARBA" id="ARBA00022448"/>
    </source>
</evidence>
<comment type="function">
    <text evidence="7">This protein is part of the stalk that links CF(0) to CF(1). It either transmits conformational changes from CF(0) to CF(1) or is implicated in proton conduction.</text>
</comment>
<evidence type="ECO:0000313" key="8">
    <source>
        <dbReference type="EMBL" id="OLO44199.1"/>
    </source>
</evidence>
<keyword evidence="2 7" id="KW-0813">Transport</keyword>
<organism evidence="8 9">
    <name type="scientific">Actinomyces oris</name>
    <dbReference type="NCBI Taxonomy" id="544580"/>
    <lineage>
        <taxon>Bacteria</taxon>
        <taxon>Bacillati</taxon>
        <taxon>Actinomycetota</taxon>
        <taxon>Actinomycetes</taxon>
        <taxon>Actinomycetales</taxon>
        <taxon>Actinomycetaceae</taxon>
        <taxon>Actinomyces</taxon>
    </lineage>
</organism>
<dbReference type="EMBL" id="MSKJ01000017">
    <property type="protein sequence ID" value="OLO44199.1"/>
    <property type="molecule type" value="Genomic_DNA"/>
</dbReference>
<keyword evidence="7" id="KW-1003">Cell membrane</keyword>
<dbReference type="Proteomes" id="UP000186857">
    <property type="component" value="Unassembled WGS sequence"/>
</dbReference>
<dbReference type="GO" id="GO:0005886">
    <property type="term" value="C:plasma membrane"/>
    <property type="evidence" value="ECO:0007669"/>
    <property type="project" value="UniProtKB-SubCell"/>
</dbReference>
<evidence type="ECO:0000256" key="4">
    <source>
        <dbReference type="ARBA" id="ARBA00023065"/>
    </source>
</evidence>
<dbReference type="GO" id="GO:0045259">
    <property type="term" value="C:proton-transporting ATP synthase complex"/>
    <property type="evidence" value="ECO:0007669"/>
    <property type="project" value="UniProtKB-KW"/>
</dbReference>
<gene>
    <name evidence="7" type="primary">atpH</name>
    <name evidence="8" type="ORF">BKH29_07950</name>
</gene>
<evidence type="ECO:0000256" key="1">
    <source>
        <dbReference type="ARBA" id="ARBA00004370"/>
    </source>
</evidence>
<keyword evidence="4 7" id="KW-0406">Ion transport</keyword>
<dbReference type="InterPro" id="IPR000711">
    <property type="entry name" value="ATPase_OSCP/dsu"/>
</dbReference>